<comment type="cofactor">
    <cofactor evidence="10">
        <name>Mn(2+)</name>
        <dbReference type="ChEBI" id="CHEBI:29035"/>
    </cofactor>
    <text evidence="10">Binds 2 Mn(2+) ions per subunit in a binuclear metal center.</text>
</comment>
<feature type="binding site" evidence="10">
    <location>
        <position position="11"/>
    </location>
    <ligand>
        <name>Mn(2+)</name>
        <dbReference type="ChEBI" id="CHEBI:29035"/>
        <label>1</label>
    </ligand>
</feature>
<feature type="binding site" evidence="10">
    <location>
        <position position="200"/>
    </location>
    <ligand>
        <name>Mn(2+)</name>
        <dbReference type="ChEBI" id="CHEBI:29035"/>
        <label>1</label>
    </ligand>
</feature>
<feature type="binding site" evidence="10">
    <location>
        <position position="79"/>
    </location>
    <ligand>
        <name>Mn(2+)</name>
        <dbReference type="ChEBI" id="CHEBI:29035"/>
        <label>2</label>
    </ligand>
</feature>
<comment type="caution">
    <text evidence="10">Lacks conserved residue(s) required for the propagation of feature annotation.</text>
</comment>
<organism evidence="12 13">
    <name type="scientific">Aquisalimonas asiatica</name>
    <dbReference type="NCBI Taxonomy" id="406100"/>
    <lineage>
        <taxon>Bacteria</taxon>
        <taxon>Pseudomonadati</taxon>
        <taxon>Pseudomonadota</taxon>
        <taxon>Gammaproteobacteria</taxon>
        <taxon>Chromatiales</taxon>
        <taxon>Ectothiorhodospiraceae</taxon>
        <taxon>Aquisalimonas</taxon>
    </lineage>
</organism>
<comment type="subcellular location">
    <subcellularLocation>
        <location evidence="10">Cell inner membrane</location>
        <topology evidence="10">Peripheral membrane protein</topology>
        <orientation evidence="10">Cytoplasmic side</orientation>
    </subcellularLocation>
</comment>
<dbReference type="RefSeq" id="WP_216110723.1">
    <property type="nucleotide sequence ID" value="NZ_FOEG01000002.1"/>
</dbReference>
<gene>
    <name evidence="10" type="primary">lpxH</name>
    <name evidence="12" type="ORF">SAMN04488052_102353</name>
</gene>
<evidence type="ECO:0000256" key="9">
    <source>
        <dbReference type="ARBA" id="ARBA00023211"/>
    </source>
</evidence>
<evidence type="ECO:0000256" key="8">
    <source>
        <dbReference type="ARBA" id="ARBA00023136"/>
    </source>
</evidence>
<comment type="catalytic activity">
    <reaction evidence="10">
        <text>UDP-2-N,3-O-bis[(3R)-3-hydroxytetradecanoyl]-alpha-D-glucosamine + H2O = 2-N,3-O-bis[(3R)-3-hydroxytetradecanoyl]-alpha-D-glucosaminyl 1-phosphate + UMP + 2 H(+)</text>
        <dbReference type="Rhea" id="RHEA:25213"/>
        <dbReference type="ChEBI" id="CHEBI:15377"/>
        <dbReference type="ChEBI" id="CHEBI:15378"/>
        <dbReference type="ChEBI" id="CHEBI:57865"/>
        <dbReference type="ChEBI" id="CHEBI:57957"/>
        <dbReference type="ChEBI" id="CHEBI:78847"/>
        <dbReference type="EC" id="3.6.1.54"/>
    </reaction>
</comment>
<dbReference type="GO" id="GO:0005737">
    <property type="term" value="C:cytoplasm"/>
    <property type="evidence" value="ECO:0007669"/>
    <property type="project" value="InterPro"/>
</dbReference>
<evidence type="ECO:0000256" key="1">
    <source>
        <dbReference type="ARBA" id="ARBA00022475"/>
    </source>
</evidence>
<name>A0A1H8RZ01_9GAMM</name>
<feature type="binding site" evidence="10">
    <location>
        <position position="160"/>
    </location>
    <ligand>
        <name>substrate</name>
    </ligand>
</feature>
<feature type="binding site" evidence="10">
    <location>
        <position position="42"/>
    </location>
    <ligand>
        <name>Mn(2+)</name>
        <dbReference type="ChEBI" id="CHEBI:29035"/>
        <label>2</label>
    </ligand>
</feature>
<dbReference type="GO" id="GO:0008758">
    <property type="term" value="F:UDP-2,3-diacylglucosamine hydrolase activity"/>
    <property type="evidence" value="ECO:0007669"/>
    <property type="project" value="UniProtKB-UniRule"/>
</dbReference>
<proteinExistence type="inferred from homology"/>
<comment type="similarity">
    <text evidence="10">Belongs to the LpxH family.</text>
</comment>
<evidence type="ECO:0000313" key="12">
    <source>
        <dbReference type="EMBL" id="SEO71600.1"/>
    </source>
</evidence>
<dbReference type="PANTHER" id="PTHR34990:SF1">
    <property type="entry name" value="UDP-2,3-DIACYLGLUCOSAMINE HYDROLASE"/>
    <property type="match status" value="1"/>
</dbReference>
<dbReference type="Gene3D" id="3.60.21.10">
    <property type="match status" value="1"/>
</dbReference>
<evidence type="ECO:0000259" key="11">
    <source>
        <dbReference type="Pfam" id="PF00149"/>
    </source>
</evidence>
<evidence type="ECO:0000256" key="3">
    <source>
        <dbReference type="ARBA" id="ARBA00022519"/>
    </source>
</evidence>
<keyword evidence="9 10" id="KW-0464">Manganese</keyword>
<dbReference type="InterPro" id="IPR010138">
    <property type="entry name" value="UDP-diacylglucosamine_Hdrlase"/>
</dbReference>
<dbReference type="EMBL" id="FOEG01000002">
    <property type="protein sequence ID" value="SEO71600.1"/>
    <property type="molecule type" value="Genomic_DNA"/>
</dbReference>
<keyword evidence="3 10" id="KW-0997">Cell inner membrane</keyword>
<feature type="binding site" evidence="10">
    <location>
        <begin position="79"/>
        <end position="80"/>
    </location>
    <ligand>
        <name>substrate</name>
    </ligand>
</feature>
<keyword evidence="5 10" id="KW-0479">Metal-binding</keyword>
<dbReference type="AlphaFoldDB" id="A0A1H8RZ01"/>
<dbReference type="InterPro" id="IPR004843">
    <property type="entry name" value="Calcineurin-like_PHP"/>
</dbReference>
<dbReference type="NCBIfam" id="NF003743">
    <property type="entry name" value="PRK05340.1"/>
    <property type="match status" value="1"/>
</dbReference>
<dbReference type="EC" id="3.6.1.54" evidence="10"/>
<evidence type="ECO:0000256" key="10">
    <source>
        <dbReference type="HAMAP-Rule" id="MF_00575"/>
    </source>
</evidence>
<keyword evidence="7 10" id="KW-0443">Lipid metabolism</keyword>
<feature type="binding site" evidence="10">
    <location>
        <position position="198"/>
    </location>
    <ligand>
        <name>substrate</name>
    </ligand>
</feature>
<dbReference type="GO" id="GO:0009245">
    <property type="term" value="P:lipid A biosynthetic process"/>
    <property type="evidence" value="ECO:0007669"/>
    <property type="project" value="UniProtKB-UniRule"/>
</dbReference>
<dbReference type="UniPathway" id="UPA00359">
    <property type="reaction ID" value="UER00480"/>
</dbReference>
<keyword evidence="13" id="KW-1185">Reference proteome</keyword>
<keyword evidence="6 10" id="KW-0378">Hydrolase</keyword>
<dbReference type="InterPro" id="IPR043461">
    <property type="entry name" value="LpxH-like"/>
</dbReference>
<dbReference type="NCBIfam" id="TIGR01854">
    <property type="entry name" value="lipid_A_lpxH"/>
    <property type="match status" value="1"/>
</dbReference>
<evidence type="ECO:0000256" key="5">
    <source>
        <dbReference type="ARBA" id="ARBA00022723"/>
    </source>
</evidence>
<dbReference type="Pfam" id="PF00149">
    <property type="entry name" value="Metallophos"/>
    <property type="match status" value="1"/>
</dbReference>
<keyword evidence="1 10" id="KW-1003">Cell membrane</keyword>
<keyword evidence="2 10" id="KW-0444">Lipid biosynthesis</keyword>
<evidence type="ECO:0000256" key="6">
    <source>
        <dbReference type="ARBA" id="ARBA00022801"/>
    </source>
</evidence>
<dbReference type="GO" id="GO:0030145">
    <property type="term" value="F:manganese ion binding"/>
    <property type="evidence" value="ECO:0007669"/>
    <property type="project" value="UniProtKB-UniRule"/>
</dbReference>
<dbReference type="STRING" id="406100.SAMN04488052_102353"/>
<evidence type="ECO:0000256" key="7">
    <source>
        <dbReference type="ARBA" id="ARBA00023098"/>
    </source>
</evidence>
<comment type="pathway">
    <text evidence="10">Glycolipid biosynthesis; lipid IV(A) biosynthesis; lipid IV(A) from (3R)-3-hydroxytetradecanoyl-[acyl-carrier-protein] and UDP-N-acetyl-alpha-D-glucosamine: step 4/6.</text>
</comment>
<feature type="binding site" evidence="10">
    <location>
        <position position="198"/>
    </location>
    <ligand>
        <name>Mn(2+)</name>
        <dbReference type="ChEBI" id="CHEBI:29035"/>
        <label>2</label>
    </ligand>
</feature>
<evidence type="ECO:0000256" key="4">
    <source>
        <dbReference type="ARBA" id="ARBA00022556"/>
    </source>
</evidence>
<keyword evidence="8 10" id="KW-0472">Membrane</keyword>
<dbReference type="HAMAP" id="MF_00575">
    <property type="entry name" value="LpxH"/>
    <property type="match status" value="1"/>
</dbReference>
<dbReference type="GO" id="GO:0019897">
    <property type="term" value="C:extrinsic component of plasma membrane"/>
    <property type="evidence" value="ECO:0007669"/>
    <property type="project" value="UniProtKB-UniRule"/>
</dbReference>
<dbReference type="CDD" id="cd07398">
    <property type="entry name" value="MPP_YbbF-LpxH"/>
    <property type="match status" value="1"/>
</dbReference>
<keyword evidence="4 10" id="KW-0441">Lipid A biosynthesis</keyword>
<feature type="binding site" evidence="10">
    <location>
        <position position="9"/>
    </location>
    <ligand>
        <name>Mn(2+)</name>
        <dbReference type="ChEBI" id="CHEBI:29035"/>
        <label>1</label>
    </ligand>
</feature>
<feature type="domain" description="Calcineurin-like phosphoesterase" evidence="11">
    <location>
        <begin position="3"/>
        <end position="202"/>
    </location>
</feature>
<evidence type="ECO:0000256" key="2">
    <source>
        <dbReference type="ARBA" id="ARBA00022516"/>
    </source>
</evidence>
<dbReference type="SUPFAM" id="SSF56300">
    <property type="entry name" value="Metallo-dependent phosphatases"/>
    <property type="match status" value="1"/>
</dbReference>
<feature type="binding site" evidence="10">
    <location>
        <position position="114"/>
    </location>
    <ligand>
        <name>Mn(2+)</name>
        <dbReference type="ChEBI" id="CHEBI:29035"/>
        <label>2</label>
    </ligand>
</feature>
<evidence type="ECO:0000313" key="13">
    <source>
        <dbReference type="Proteomes" id="UP000199657"/>
    </source>
</evidence>
<comment type="function">
    <text evidence="10">Hydrolyzes the pyrophosphate bond of UDP-2,3-diacylglucosamine to yield 2,3-diacylglucosamine 1-phosphate (lipid X) and UMP by catalyzing the attack of water at the alpha-P atom. Involved in the biosynthesis of lipid A, a phosphorylated glycolipid that anchors the lipopolysaccharide to the outer membrane of the cell.</text>
</comment>
<feature type="binding site" evidence="10">
    <location>
        <position position="164"/>
    </location>
    <ligand>
        <name>substrate</name>
    </ligand>
</feature>
<feature type="binding site" evidence="10">
    <location>
        <position position="42"/>
    </location>
    <ligand>
        <name>Mn(2+)</name>
        <dbReference type="ChEBI" id="CHEBI:29035"/>
        <label>1</label>
    </ligand>
</feature>
<feature type="binding site" evidence="10">
    <location>
        <position position="122"/>
    </location>
    <ligand>
        <name>substrate</name>
    </ligand>
</feature>
<dbReference type="PANTHER" id="PTHR34990">
    <property type="entry name" value="UDP-2,3-DIACYLGLUCOSAMINE HYDROLASE-RELATED"/>
    <property type="match status" value="1"/>
</dbReference>
<reference evidence="12 13" key="1">
    <citation type="submission" date="2016-10" db="EMBL/GenBank/DDBJ databases">
        <authorList>
            <person name="de Groot N.N."/>
        </authorList>
    </citation>
    <scope>NUCLEOTIDE SEQUENCE [LARGE SCALE GENOMIC DNA]</scope>
    <source>
        <strain evidence="12 13">CGMCC 1.6291</strain>
    </source>
</reference>
<protein>
    <recommendedName>
        <fullName evidence="10">UDP-2,3-diacylglucosamine hydrolase</fullName>
        <ecNumber evidence="10">3.6.1.54</ecNumber>
    </recommendedName>
    <alternativeName>
        <fullName evidence="10">UDP-2,3-diacylglucosamine diphosphatase</fullName>
    </alternativeName>
</protein>
<dbReference type="InterPro" id="IPR029052">
    <property type="entry name" value="Metallo-depent_PP-like"/>
</dbReference>
<accession>A0A1H8RZ01</accession>
<dbReference type="Proteomes" id="UP000199657">
    <property type="component" value="Unassembled WGS sequence"/>
</dbReference>
<sequence>MLPTVFIADLHLDERRPQIVQLFMQFLQQTAGRTDALYILGDLFEAWIGDDAVPADHPVIRALAAFSATGTPLYVMRGNRDFLLGDRFAEATGATLLDDPTIIRLGDEPVLLMHGDLLCTDDHEYQQFRAMVNDPAWQAQFLARSVDERIALAKEARDESASRNSMLADTSDSIMDVNGDTVTATMREHGVHRLIHGHTHRPDRHRFQLDGRPAERIVLGDWFEQGSVLRYEGGDYDLKRLPLG</sequence>